<dbReference type="InterPro" id="IPR005467">
    <property type="entry name" value="His_kinase_dom"/>
</dbReference>
<dbReference type="PROSITE" id="PS50109">
    <property type="entry name" value="HIS_KIN"/>
    <property type="match status" value="1"/>
</dbReference>
<evidence type="ECO:0000256" key="4">
    <source>
        <dbReference type="ARBA" id="ARBA00022679"/>
    </source>
</evidence>
<dbReference type="InterPro" id="IPR011006">
    <property type="entry name" value="CheY-like_superfamily"/>
</dbReference>
<dbReference type="CDD" id="cd00082">
    <property type="entry name" value="HisKA"/>
    <property type="match status" value="1"/>
</dbReference>
<evidence type="ECO:0000313" key="17">
    <source>
        <dbReference type="Proteomes" id="UP000002586"/>
    </source>
</evidence>
<dbReference type="FunFam" id="1.10.287.130:FF:000002">
    <property type="entry name" value="Two-component osmosensing histidine kinase"/>
    <property type="match status" value="1"/>
</dbReference>
<dbReference type="eggNOG" id="COG5002">
    <property type="taxonomic scope" value="Bacteria"/>
</dbReference>
<dbReference type="GO" id="GO:0000155">
    <property type="term" value="F:phosphorelay sensor kinase activity"/>
    <property type="evidence" value="ECO:0007669"/>
    <property type="project" value="InterPro"/>
</dbReference>
<keyword evidence="4 16" id="KW-0808">Transferase</keyword>
<name>A0LD39_MAGMM</name>
<feature type="modified residue" description="4-aspartylphosphate" evidence="11">
    <location>
        <position position="844"/>
    </location>
</feature>
<comment type="catalytic activity">
    <reaction evidence="1">
        <text>ATP + protein L-histidine = ADP + protein N-phospho-L-histidine.</text>
        <dbReference type="EC" id="2.7.13.3"/>
    </reaction>
</comment>
<evidence type="ECO:0000256" key="5">
    <source>
        <dbReference type="ARBA" id="ARBA00022741"/>
    </source>
</evidence>
<dbReference type="SUPFAM" id="SSF47384">
    <property type="entry name" value="Homodimeric domain of signal transducing histidine kinase"/>
    <property type="match status" value="1"/>
</dbReference>
<feature type="domain" description="PAS" evidence="14">
    <location>
        <begin position="153"/>
        <end position="196"/>
    </location>
</feature>
<dbReference type="InterPro" id="IPR036890">
    <property type="entry name" value="HATPase_C_sf"/>
</dbReference>
<sequence>MSLIEPKILIVDDRPANSMALRVSLSKLDVQIIEAPSGNDALGLMVEHDFALMLLDVNMPGMDGYEVAKIARSWEQTKDIPIIFMTAIHHDDAHRATGYQLGAADYIDKPVDTTILLSKVKVFVDLYRSRQKLLEANRQLRESISLRRGVEEQLRMTQFAIDRLGDMVFLISPQGKIVYVNEKACQKLQYEKEQLLQLSIEQIGCGHIETSWKEHWLKLKSYQTLTFQSHLRTKNSIQFPVEIQSNYVKTSSHEYNYAFIRDITDRVHQEERLRLLSRAVEYGPASIVITDAEGHIQYVNPKFEKITGYGAEEVIGNKPSLLKSGQTEPAIYDALWDSISRGHEWRGELINKRKDGSLYWEMAHISPVLSKTSGKITHFVGIKEDITSLKETEAHLELTQKKAEAASLAKSEFLATMSHEIRTPMNAILGMTELLGETQLSIEQRGFLSVCRSAGENLLQIINDILDISKVESGGLELQHVPFNLRRIVYDAGEVIRFRSHEKGLHQLIFIDESVPEWLLGDPARIRQILINFLGNAIKFTEAGTIATVVSTTAGKGSQVEIVFRVIDTGIGIPESKQSVVFDAFKQLDSSTQRRYGGTGLGLTISKKLADLMGGQLGLKSQEGHGSTFTLSLRLSRSTGPSKSSAQPAPIFAGMHILIWHTHPIKRMNIEETLIRYGATLHHCSEVDPFLRCAQANHAATPIDLLFIHFDHADVDVLSEIKRLRAVSPWEKIPVLIYGRCHDRSLPAKMLQQGVNFLPEPVFPDVLLDELCRITQKSQQPEVDSKPSRASLRVLLVDDSEDNLLLASTFLKSTPHIVQTATNGKQAVERFTQTSPRFDLILMDIQMPEMDGFQATAAIRAWEKAHKKPPCPIIALTAFAMSDDESKCLSAGFTGYVSKPISKARLLEAMEACTAAKAPTQAEGQVD</sequence>
<dbReference type="InterPro" id="IPR035965">
    <property type="entry name" value="PAS-like_dom_sf"/>
</dbReference>
<feature type="domain" description="Histidine kinase" evidence="12">
    <location>
        <begin position="416"/>
        <end position="637"/>
    </location>
</feature>
<dbReference type="CDD" id="cd17546">
    <property type="entry name" value="REC_hyHK_CKI1_RcsC-like"/>
    <property type="match status" value="1"/>
</dbReference>
<keyword evidence="7" id="KW-0067">ATP-binding</keyword>
<dbReference type="InterPro" id="IPR003594">
    <property type="entry name" value="HATPase_dom"/>
</dbReference>
<dbReference type="PANTHER" id="PTHR45339:SF1">
    <property type="entry name" value="HYBRID SIGNAL TRANSDUCTION HISTIDINE KINASE J"/>
    <property type="match status" value="1"/>
</dbReference>
<reference evidence="17" key="1">
    <citation type="journal article" date="2009" name="Appl. Environ. Microbiol.">
        <title>Complete genome sequence of the chemolithoautotrophic marine magnetotactic coccus strain MC-1.</title>
        <authorList>
            <person name="Schubbe S."/>
            <person name="Williams T.J."/>
            <person name="Xie G."/>
            <person name="Kiss H.E."/>
            <person name="Brettin T.S."/>
            <person name="Martinez D."/>
            <person name="Ross C.A."/>
            <person name="Schuler D."/>
            <person name="Cox B.L."/>
            <person name="Nealson K.H."/>
            <person name="Bazylinski D.A."/>
        </authorList>
    </citation>
    <scope>NUCLEOTIDE SEQUENCE [LARGE SCALE GENOMIC DNA]</scope>
    <source>
        <strain evidence="17">ATCC BAA-1437 / JCM 17883 / MC-1</strain>
    </source>
</reference>
<evidence type="ECO:0000313" key="16">
    <source>
        <dbReference type="EMBL" id="ABK45882.1"/>
    </source>
</evidence>
<feature type="domain" description="Response regulatory" evidence="13">
    <location>
        <begin position="7"/>
        <end position="124"/>
    </location>
</feature>
<dbReference type="STRING" id="156889.Mmc1_3396"/>
<dbReference type="InterPro" id="IPR004358">
    <property type="entry name" value="Sig_transdc_His_kin-like_C"/>
</dbReference>
<dbReference type="GO" id="GO:0005524">
    <property type="term" value="F:ATP binding"/>
    <property type="evidence" value="ECO:0007669"/>
    <property type="project" value="UniProtKB-KW"/>
</dbReference>
<evidence type="ECO:0000256" key="6">
    <source>
        <dbReference type="ARBA" id="ARBA00022777"/>
    </source>
</evidence>
<keyword evidence="8" id="KW-0902">Two-component regulatory system</keyword>
<dbReference type="AlphaFoldDB" id="A0LD39"/>
<evidence type="ECO:0000256" key="10">
    <source>
        <dbReference type="ARBA" id="ARBA00068150"/>
    </source>
</evidence>
<dbReference type="PROSITE" id="PS50110">
    <property type="entry name" value="RESPONSE_REGULATORY"/>
    <property type="match status" value="2"/>
</dbReference>
<dbReference type="Gene3D" id="3.30.565.10">
    <property type="entry name" value="Histidine kinase-like ATPase, C-terminal domain"/>
    <property type="match status" value="1"/>
</dbReference>
<dbReference type="eggNOG" id="COG0784">
    <property type="taxonomic scope" value="Bacteria"/>
</dbReference>
<dbReference type="PRINTS" id="PR00344">
    <property type="entry name" value="BCTRLSENSOR"/>
</dbReference>
<evidence type="ECO:0000259" key="15">
    <source>
        <dbReference type="PROSITE" id="PS50113"/>
    </source>
</evidence>
<evidence type="ECO:0000256" key="3">
    <source>
        <dbReference type="ARBA" id="ARBA00022553"/>
    </source>
</evidence>
<dbReference type="HOGENOM" id="CLU_000445_114_15_5"/>
<dbReference type="SMART" id="SM00091">
    <property type="entry name" value="PAS"/>
    <property type="match status" value="2"/>
</dbReference>
<keyword evidence="3 11" id="KW-0597">Phosphoprotein</keyword>
<dbReference type="Gene3D" id="1.10.287.130">
    <property type="match status" value="1"/>
</dbReference>
<keyword evidence="5" id="KW-0547">Nucleotide-binding</keyword>
<dbReference type="Pfam" id="PF13426">
    <property type="entry name" value="PAS_9"/>
    <property type="match status" value="2"/>
</dbReference>
<dbReference type="InterPro" id="IPR036097">
    <property type="entry name" value="HisK_dim/P_sf"/>
</dbReference>
<dbReference type="KEGG" id="mgm:Mmc1_3396"/>
<dbReference type="EMBL" id="CP000471">
    <property type="protein sequence ID" value="ABK45882.1"/>
    <property type="molecule type" value="Genomic_DNA"/>
</dbReference>
<dbReference type="SMART" id="SM00086">
    <property type="entry name" value="PAC"/>
    <property type="match status" value="2"/>
</dbReference>
<dbReference type="InterPro" id="IPR000700">
    <property type="entry name" value="PAS-assoc_C"/>
</dbReference>
<evidence type="ECO:0000256" key="7">
    <source>
        <dbReference type="ARBA" id="ARBA00022840"/>
    </source>
</evidence>
<dbReference type="FunFam" id="3.30.565.10:FF:000010">
    <property type="entry name" value="Sensor histidine kinase RcsC"/>
    <property type="match status" value="1"/>
</dbReference>
<dbReference type="OrthoDB" id="9796100at2"/>
<dbReference type="RefSeq" id="WP_011714939.1">
    <property type="nucleotide sequence ID" value="NC_008576.1"/>
</dbReference>
<feature type="domain" description="PAC" evidence="15">
    <location>
        <begin position="343"/>
        <end position="398"/>
    </location>
</feature>
<evidence type="ECO:0000256" key="11">
    <source>
        <dbReference type="PROSITE-ProRule" id="PRU00169"/>
    </source>
</evidence>
<dbReference type="Proteomes" id="UP000002586">
    <property type="component" value="Chromosome"/>
</dbReference>
<dbReference type="PROSITE" id="PS50112">
    <property type="entry name" value="PAS"/>
    <property type="match status" value="2"/>
</dbReference>
<feature type="domain" description="Response regulatory" evidence="13">
    <location>
        <begin position="793"/>
        <end position="914"/>
    </location>
</feature>
<dbReference type="SUPFAM" id="SSF52172">
    <property type="entry name" value="CheY-like"/>
    <property type="match status" value="3"/>
</dbReference>
<proteinExistence type="predicted"/>
<dbReference type="InterPro" id="IPR000014">
    <property type="entry name" value="PAS"/>
</dbReference>
<dbReference type="EC" id="2.7.13.3" evidence="2"/>
<dbReference type="SUPFAM" id="SSF55874">
    <property type="entry name" value="ATPase domain of HSP90 chaperone/DNA topoisomerase II/histidine kinase"/>
    <property type="match status" value="1"/>
</dbReference>
<dbReference type="InterPro" id="IPR003661">
    <property type="entry name" value="HisK_dim/P_dom"/>
</dbReference>
<feature type="modified residue" description="4-aspartylphosphate" evidence="11">
    <location>
        <position position="56"/>
    </location>
</feature>
<dbReference type="Gene3D" id="3.40.50.2300">
    <property type="match status" value="3"/>
</dbReference>
<protein>
    <recommendedName>
        <fullName evidence="10">Sensory/regulatory protein RpfC</fullName>
        <ecNumber evidence="2">2.7.13.3</ecNumber>
    </recommendedName>
</protein>
<keyword evidence="6 16" id="KW-0418">Kinase</keyword>
<dbReference type="InterPro" id="IPR001610">
    <property type="entry name" value="PAC"/>
</dbReference>
<dbReference type="PROSITE" id="PS50113">
    <property type="entry name" value="PAC"/>
    <property type="match status" value="1"/>
</dbReference>
<accession>A0LD39</accession>
<dbReference type="eggNOG" id="COG3706">
    <property type="taxonomic scope" value="Bacteria"/>
</dbReference>
<dbReference type="PANTHER" id="PTHR45339">
    <property type="entry name" value="HYBRID SIGNAL TRANSDUCTION HISTIDINE KINASE J"/>
    <property type="match status" value="1"/>
</dbReference>
<dbReference type="Pfam" id="PF00512">
    <property type="entry name" value="HisKA"/>
    <property type="match status" value="1"/>
</dbReference>
<dbReference type="SMART" id="SM00388">
    <property type="entry name" value="HisKA"/>
    <property type="match status" value="1"/>
</dbReference>
<dbReference type="Gene3D" id="3.30.450.20">
    <property type="entry name" value="PAS domain"/>
    <property type="match status" value="2"/>
</dbReference>
<dbReference type="SMART" id="SM00448">
    <property type="entry name" value="REC"/>
    <property type="match status" value="3"/>
</dbReference>
<dbReference type="InterPro" id="IPR001789">
    <property type="entry name" value="Sig_transdc_resp-reg_receiver"/>
</dbReference>
<evidence type="ECO:0000256" key="8">
    <source>
        <dbReference type="ARBA" id="ARBA00023012"/>
    </source>
</evidence>
<feature type="domain" description="PAS" evidence="14">
    <location>
        <begin position="272"/>
        <end position="317"/>
    </location>
</feature>
<dbReference type="Pfam" id="PF02518">
    <property type="entry name" value="HATPase_c"/>
    <property type="match status" value="1"/>
</dbReference>
<gene>
    <name evidence="16" type="ordered locus">Mmc1_3396</name>
</gene>
<dbReference type="SMART" id="SM00387">
    <property type="entry name" value="HATPase_c"/>
    <property type="match status" value="1"/>
</dbReference>
<dbReference type="Pfam" id="PF00072">
    <property type="entry name" value="Response_reg"/>
    <property type="match status" value="2"/>
</dbReference>
<evidence type="ECO:0000259" key="14">
    <source>
        <dbReference type="PROSITE" id="PS50112"/>
    </source>
</evidence>
<keyword evidence="17" id="KW-1185">Reference proteome</keyword>
<dbReference type="CDD" id="cd00130">
    <property type="entry name" value="PAS"/>
    <property type="match status" value="2"/>
</dbReference>
<comment type="subunit">
    <text evidence="9">At low DSF concentrations, interacts with RpfF.</text>
</comment>
<reference evidence="16 17" key="2">
    <citation type="journal article" date="2012" name="Int. J. Syst. Evol. Microbiol.">
        <title>Magnetococcus marinus gen. nov., sp. nov., a marine, magnetotactic bacterium that represents a novel lineage (Magnetococcaceae fam. nov.; Magnetococcales ord. nov.) at the base of the Alphaproteobacteria.</title>
        <authorList>
            <person name="Bazylinski D.A."/>
            <person name="Williams T.J."/>
            <person name="Lefevre C.T."/>
            <person name="Berg R.J."/>
            <person name="Zhang C.L."/>
            <person name="Bowser S.S."/>
            <person name="Dean A.J."/>
            <person name="Beveridge T.J."/>
        </authorList>
    </citation>
    <scope>NUCLEOTIDE SEQUENCE [LARGE SCALE GENOMIC DNA]</scope>
    <source>
        <strain evidence="17">ATCC BAA-1437 / JCM 17883 / MC-1</strain>
    </source>
</reference>
<dbReference type="SUPFAM" id="SSF55785">
    <property type="entry name" value="PYP-like sensor domain (PAS domain)"/>
    <property type="match status" value="2"/>
</dbReference>
<evidence type="ECO:0000259" key="12">
    <source>
        <dbReference type="PROSITE" id="PS50109"/>
    </source>
</evidence>
<dbReference type="NCBIfam" id="TIGR00229">
    <property type="entry name" value="sensory_box"/>
    <property type="match status" value="2"/>
</dbReference>
<evidence type="ECO:0000259" key="13">
    <source>
        <dbReference type="PROSITE" id="PS50110"/>
    </source>
</evidence>
<evidence type="ECO:0000256" key="1">
    <source>
        <dbReference type="ARBA" id="ARBA00000085"/>
    </source>
</evidence>
<dbReference type="CDD" id="cd16922">
    <property type="entry name" value="HATPase_EvgS-ArcB-TorS-like"/>
    <property type="match status" value="1"/>
</dbReference>
<organism evidence="16 17">
    <name type="scientific">Magnetococcus marinus (strain ATCC BAA-1437 / JCM 17883 / MC-1)</name>
    <dbReference type="NCBI Taxonomy" id="156889"/>
    <lineage>
        <taxon>Bacteria</taxon>
        <taxon>Pseudomonadati</taxon>
        <taxon>Pseudomonadota</taxon>
        <taxon>Magnetococcia</taxon>
        <taxon>Magnetococcales</taxon>
        <taxon>Magnetococcaceae</taxon>
        <taxon>Magnetococcus</taxon>
    </lineage>
</organism>
<evidence type="ECO:0000256" key="9">
    <source>
        <dbReference type="ARBA" id="ARBA00064003"/>
    </source>
</evidence>
<evidence type="ECO:0000256" key="2">
    <source>
        <dbReference type="ARBA" id="ARBA00012438"/>
    </source>
</evidence>